<accession>A0ABP9X4E0</accession>
<sequence length="409" mass="45752">MQRFMSLFLICALLASCGGAAVSYDPSQPITSFNLLREQLAKTTDQADQLKLINDFNAVFPTSPLTQGDQALFMVEKDAPRMELSSDLTNWFQTTSMQRLGSTNWWGLVQTISSTARIDYRFGVGGGGGLMNDPRNPTLVPSSMGMNSELRMPEYLTPTEIISRSDVPKGTLEDLGDYYTDISKTTHRLHVYLPANYDPAKQYPSVYFQDGDDYQNYAFTPTILDNAIADQILPPLIAIFVKPSREQGRQRDYDLNDAYSEFFATELVSMIDEKYSTINDPKQRVVVGDSYGGLISLYLALQYPEVFGGVVNQSGFVSRQNGRLLTLMSIQPPVNARIVTVVGTYETCIGGPVTGDECNFLEGNRTLRDILLGAGVQLNYAEYPQGHAWAFWRDHIDREVAWALDWQKP</sequence>
<feature type="signal peptide" evidence="1">
    <location>
        <begin position="1"/>
        <end position="20"/>
    </location>
</feature>
<dbReference type="InterPro" id="IPR000801">
    <property type="entry name" value="Esterase-like"/>
</dbReference>
<organism evidence="2 3">
    <name type="scientific">Herpetosiphon gulosus</name>
    <dbReference type="NCBI Taxonomy" id="1973496"/>
    <lineage>
        <taxon>Bacteria</taxon>
        <taxon>Bacillati</taxon>
        <taxon>Chloroflexota</taxon>
        <taxon>Chloroflexia</taxon>
        <taxon>Herpetosiphonales</taxon>
        <taxon>Herpetosiphonaceae</taxon>
        <taxon>Herpetosiphon</taxon>
    </lineage>
</organism>
<protein>
    <recommendedName>
        <fullName evidence="4">Esterase family protein</fullName>
    </recommendedName>
</protein>
<evidence type="ECO:0000256" key="1">
    <source>
        <dbReference type="SAM" id="SignalP"/>
    </source>
</evidence>
<feature type="chain" id="PRO_5045275307" description="Esterase family protein" evidence="1">
    <location>
        <begin position="21"/>
        <end position="409"/>
    </location>
</feature>
<dbReference type="Pfam" id="PF00756">
    <property type="entry name" value="Esterase"/>
    <property type="match status" value="1"/>
</dbReference>
<dbReference type="Proteomes" id="UP001428290">
    <property type="component" value="Unassembled WGS sequence"/>
</dbReference>
<proteinExistence type="predicted"/>
<dbReference type="Gene3D" id="3.40.50.1820">
    <property type="entry name" value="alpha/beta hydrolase"/>
    <property type="match status" value="1"/>
</dbReference>
<dbReference type="PANTHER" id="PTHR48098">
    <property type="entry name" value="ENTEROCHELIN ESTERASE-RELATED"/>
    <property type="match status" value="1"/>
</dbReference>
<keyword evidence="1" id="KW-0732">Signal</keyword>
<dbReference type="PANTHER" id="PTHR48098:SF3">
    <property type="entry name" value="IRON(III) ENTEROBACTIN ESTERASE"/>
    <property type="match status" value="1"/>
</dbReference>
<dbReference type="RefSeq" id="WP_345723857.1">
    <property type="nucleotide sequence ID" value="NZ_BAABRU010000016.1"/>
</dbReference>
<comment type="caution">
    <text evidence="2">The sequence shown here is derived from an EMBL/GenBank/DDBJ whole genome shotgun (WGS) entry which is preliminary data.</text>
</comment>
<dbReference type="PROSITE" id="PS51257">
    <property type="entry name" value="PROKAR_LIPOPROTEIN"/>
    <property type="match status" value="1"/>
</dbReference>
<keyword evidence="3" id="KW-1185">Reference proteome</keyword>
<dbReference type="SUPFAM" id="SSF53474">
    <property type="entry name" value="alpha/beta-Hydrolases"/>
    <property type="match status" value="1"/>
</dbReference>
<dbReference type="EMBL" id="BAABRU010000016">
    <property type="protein sequence ID" value="GAA5530259.1"/>
    <property type="molecule type" value="Genomic_DNA"/>
</dbReference>
<evidence type="ECO:0000313" key="2">
    <source>
        <dbReference type="EMBL" id="GAA5530259.1"/>
    </source>
</evidence>
<reference evidence="2 3" key="1">
    <citation type="submission" date="2024-02" db="EMBL/GenBank/DDBJ databases">
        <title>Herpetosiphon gulosus NBRC 112829.</title>
        <authorList>
            <person name="Ichikawa N."/>
            <person name="Katano-Makiyama Y."/>
            <person name="Hidaka K."/>
        </authorList>
    </citation>
    <scope>NUCLEOTIDE SEQUENCE [LARGE SCALE GENOMIC DNA]</scope>
    <source>
        <strain evidence="2 3">NBRC 112829</strain>
    </source>
</reference>
<evidence type="ECO:0000313" key="3">
    <source>
        <dbReference type="Proteomes" id="UP001428290"/>
    </source>
</evidence>
<name>A0ABP9X4E0_9CHLR</name>
<gene>
    <name evidence="2" type="ORF">Hgul01_04077</name>
</gene>
<evidence type="ECO:0008006" key="4">
    <source>
        <dbReference type="Google" id="ProtNLM"/>
    </source>
</evidence>
<dbReference type="InterPro" id="IPR029058">
    <property type="entry name" value="AB_hydrolase_fold"/>
</dbReference>
<dbReference type="InterPro" id="IPR050583">
    <property type="entry name" value="Mycobacterial_A85_antigen"/>
</dbReference>